<evidence type="ECO:0000256" key="3">
    <source>
        <dbReference type="ARBA" id="ARBA00023163"/>
    </source>
</evidence>
<dbReference type="GO" id="GO:0003700">
    <property type="term" value="F:DNA-binding transcription factor activity"/>
    <property type="evidence" value="ECO:0007669"/>
    <property type="project" value="InterPro"/>
</dbReference>
<dbReference type="InterPro" id="IPR009057">
    <property type="entry name" value="Homeodomain-like_sf"/>
</dbReference>
<dbReference type="PROSITE" id="PS01124">
    <property type="entry name" value="HTH_ARAC_FAMILY_2"/>
    <property type="match status" value="1"/>
</dbReference>
<dbReference type="PROSITE" id="PS00041">
    <property type="entry name" value="HTH_ARAC_FAMILY_1"/>
    <property type="match status" value="1"/>
</dbReference>
<dbReference type="SUPFAM" id="SSF46689">
    <property type="entry name" value="Homeodomain-like"/>
    <property type="match status" value="1"/>
</dbReference>
<dbReference type="Gene3D" id="2.60.120.10">
    <property type="entry name" value="Jelly Rolls"/>
    <property type="match status" value="1"/>
</dbReference>
<name>A0AA37JMQ0_9FIRM</name>
<dbReference type="InterPro" id="IPR018062">
    <property type="entry name" value="HTH_AraC-typ_CS"/>
</dbReference>
<dbReference type="Gene3D" id="1.10.10.60">
    <property type="entry name" value="Homeodomain-like"/>
    <property type="match status" value="1"/>
</dbReference>
<dbReference type="InterPro" id="IPR018060">
    <property type="entry name" value="HTH_AraC"/>
</dbReference>
<dbReference type="RefSeq" id="WP_118042656.1">
    <property type="nucleotide sequence ID" value="NZ_BQNJ01000001.1"/>
</dbReference>
<dbReference type="PANTHER" id="PTHR43280:SF28">
    <property type="entry name" value="HTH-TYPE TRANSCRIPTIONAL ACTIVATOR RHAS"/>
    <property type="match status" value="1"/>
</dbReference>
<keyword evidence="2" id="KW-0238">DNA-binding</keyword>
<dbReference type="SUPFAM" id="SSF51182">
    <property type="entry name" value="RmlC-like cupins"/>
    <property type="match status" value="1"/>
</dbReference>
<comment type="caution">
    <text evidence="5">The sequence shown here is derived from an EMBL/GenBank/DDBJ whole genome shotgun (WGS) entry which is preliminary data.</text>
</comment>
<feature type="domain" description="HTH araC/xylS-type" evidence="4">
    <location>
        <begin position="192"/>
        <end position="290"/>
    </location>
</feature>
<organism evidence="5 6">
    <name type="scientific">Hungatella hathewayi</name>
    <dbReference type="NCBI Taxonomy" id="154046"/>
    <lineage>
        <taxon>Bacteria</taxon>
        <taxon>Bacillati</taxon>
        <taxon>Bacillota</taxon>
        <taxon>Clostridia</taxon>
        <taxon>Lachnospirales</taxon>
        <taxon>Lachnospiraceae</taxon>
        <taxon>Hungatella</taxon>
    </lineage>
</organism>
<dbReference type="SMART" id="SM00342">
    <property type="entry name" value="HTH_ARAC"/>
    <property type="match status" value="1"/>
</dbReference>
<dbReference type="Pfam" id="PF12833">
    <property type="entry name" value="HTH_18"/>
    <property type="match status" value="1"/>
</dbReference>
<dbReference type="Proteomes" id="UP001055091">
    <property type="component" value="Unassembled WGS sequence"/>
</dbReference>
<keyword evidence="3" id="KW-0804">Transcription</keyword>
<dbReference type="PANTHER" id="PTHR43280">
    <property type="entry name" value="ARAC-FAMILY TRANSCRIPTIONAL REGULATOR"/>
    <property type="match status" value="1"/>
</dbReference>
<proteinExistence type="predicted"/>
<dbReference type="AlphaFoldDB" id="A0AA37JMQ0"/>
<dbReference type="EMBL" id="BQNJ01000001">
    <property type="protein sequence ID" value="GKH01686.1"/>
    <property type="molecule type" value="Genomic_DNA"/>
</dbReference>
<evidence type="ECO:0000313" key="6">
    <source>
        <dbReference type="Proteomes" id="UP001055091"/>
    </source>
</evidence>
<protein>
    <recommendedName>
        <fullName evidence="4">HTH araC/xylS-type domain-containing protein</fullName>
    </recommendedName>
</protein>
<gene>
    <name evidence="5" type="ORF">CE91St55_36670</name>
</gene>
<evidence type="ECO:0000313" key="5">
    <source>
        <dbReference type="EMBL" id="GKH01686.1"/>
    </source>
</evidence>
<dbReference type="PRINTS" id="PR00032">
    <property type="entry name" value="HTHARAC"/>
</dbReference>
<keyword evidence="1" id="KW-0805">Transcription regulation</keyword>
<dbReference type="GO" id="GO:0043565">
    <property type="term" value="F:sequence-specific DNA binding"/>
    <property type="evidence" value="ECO:0007669"/>
    <property type="project" value="InterPro"/>
</dbReference>
<dbReference type="InterPro" id="IPR003313">
    <property type="entry name" value="AraC-bd"/>
</dbReference>
<evidence type="ECO:0000259" key="4">
    <source>
        <dbReference type="PROSITE" id="PS01124"/>
    </source>
</evidence>
<reference evidence="5" key="1">
    <citation type="submission" date="2022-01" db="EMBL/GenBank/DDBJ databases">
        <title>Novel bile acid biosynthetic pathways are enriched in the microbiome of centenarians.</title>
        <authorList>
            <person name="Sato Y."/>
            <person name="Atarashi K."/>
            <person name="Plichta R.D."/>
            <person name="Arai Y."/>
            <person name="Sasajima S."/>
            <person name="Kearney M.S."/>
            <person name="Suda W."/>
            <person name="Takeshita K."/>
            <person name="Sasaki T."/>
            <person name="Okamoto S."/>
            <person name="Skelly N.A."/>
            <person name="Okamura Y."/>
            <person name="Vlamakis H."/>
            <person name="Li Y."/>
            <person name="Tanoue T."/>
            <person name="Takei H."/>
            <person name="Nittono H."/>
            <person name="Narushima S."/>
            <person name="Irie J."/>
            <person name="Itoh H."/>
            <person name="Moriya K."/>
            <person name="Sugiura Y."/>
            <person name="Suematsu M."/>
            <person name="Moritoki N."/>
            <person name="Shibata S."/>
            <person name="Littman R.D."/>
            <person name="Fischbach A.M."/>
            <person name="Uwamino Y."/>
            <person name="Inoue T."/>
            <person name="Honda A."/>
            <person name="Hattori M."/>
            <person name="Murai T."/>
            <person name="Xavier J.R."/>
            <person name="Hirose N."/>
            <person name="Honda K."/>
        </authorList>
    </citation>
    <scope>NUCLEOTIDE SEQUENCE</scope>
    <source>
        <strain evidence="5">CE91-St55</strain>
    </source>
</reference>
<dbReference type="Pfam" id="PF02311">
    <property type="entry name" value="AraC_binding"/>
    <property type="match status" value="1"/>
</dbReference>
<dbReference type="InterPro" id="IPR014710">
    <property type="entry name" value="RmlC-like_jellyroll"/>
</dbReference>
<evidence type="ECO:0000256" key="1">
    <source>
        <dbReference type="ARBA" id="ARBA00023015"/>
    </source>
</evidence>
<dbReference type="InterPro" id="IPR011051">
    <property type="entry name" value="RmlC_Cupin_sf"/>
</dbReference>
<evidence type="ECO:0000256" key="2">
    <source>
        <dbReference type="ARBA" id="ARBA00023125"/>
    </source>
</evidence>
<dbReference type="InterPro" id="IPR020449">
    <property type="entry name" value="Tscrpt_reg_AraC-type_HTH"/>
</dbReference>
<sequence>MEYKSTVLRPSAVVHRVISIHYFEYMSDFSFPGESHDFWEFVCVDKGVIDVMAGEKRIPLKRGNIIFHQPGEFHNIITNGEVAPNLVVIGFECHSPCMKAFEGKILTVSETERELLARIIIEARNAFSGRMDDPYQEELVRNPSPLAFGAEQMIANYLEELIIHLYRRYFENPGQFKTRRQPEVHIKSDAYNRIIRYMEEHIGERLSLDTICRDTLTGRSQLQKIFREAHGCGVIDYFSSMKIDTAKQLIRDNHLNFTEISDRLGYTSVHYFSRQFKKLTGMTPSEYATSIRRLSEYSTFGNRKEEG</sequence>
<accession>A0AA37JMQ0</accession>